<proteinExistence type="predicted"/>
<organism evidence="2 3">
    <name type="scientific">Serratia symbiotica</name>
    <dbReference type="NCBI Taxonomy" id="138074"/>
    <lineage>
        <taxon>Bacteria</taxon>
        <taxon>Pseudomonadati</taxon>
        <taxon>Pseudomonadota</taxon>
        <taxon>Gammaproteobacteria</taxon>
        <taxon>Enterobacterales</taxon>
        <taxon>Yersiniaceae</taxon>
        <taxon>Serratia</taxon>
    </lineage>
</organism>
<evidence type="ECO:0000313" key="3">
    <source>
        <dbReference type="Proteomes" id="UP000324392"/>
    </source>
</evidence>
<evidence type="ECO:0000256" key="1">
    <source>
        <dbReference type="SAM" id="Phobius"/>
    </source>
</evidence>
<dbReference type="AlphaFoldDB" id="A0A455VGA6"/>
<gene>
    <name evidence="2" type="ORF">SSYIS1_17140</name>
</gene>
<keyword evidence="1" id="KW-0812">Transmembrane</keyword>
<dbReference type="EMBL" id="AP019531">
    <property type="protein sequence ID" value="BBI92139.1"/>
    <property type="molecule type" value="Genomic_DNA"/>
</dbReference>
<keyword evidence="1" id="KW-0472">Membrane</keyword>
<feature type="transmembrane region" description="Helical" evidence="1">
    <location>
        <begin position="27"/>
        <end position="45"/>
    </location>
</feature>
<dbReference type="Proteomes" id="UP000324392">
    <property type="component" value="Chromosome"/>
</dbReference>
<accession>A0A455VGA6</accession>
<evidence type="ECO:0000313" key="2">
    <source>
        <dbReference type="EMBL" id="BBI92139.1"/>
    </source>
</evidence>
<reference evidence="2 3" key="1">
    <citation type="submission" date="2019-03" db="EMBL/GenBank/DDBJ databases">
        <title>The genome sequence of Candidatus Serratia symbiotica strain IS.</title>
        <authorList>
            <person name="Nikoh N."/>
            <person name="Koga R."/>
            <person name="Oshima K."/>
            <person name="Hattori M."/>
            <person name="Fukatsu T."/>
        </authorList>
    </citation>
    <scope>NUCLEOTIDE SEQUENCE [LARGE SCALE GENOMIC DNA]</scope>
    <source>
        <strain evidence="2 3">IS</strain>
    </source>
</reference>
<sequence>MIVASLVGNHIGSLHAIKTNGEIIKKVLYLSVGSMMVTLLVKYISGH</sequence>
<name>A0A455VGA6_9GAMM</name>
<protein>
    <submittedName>
        <fullName evidence="2">Uncharacterized protein</fullName>
    </submittedName>
</protein>
<keyword evidence="1" id="KW-1133">Transmembrane helix</keyword>